<evidence type="ECO:0000313" key="1">
    <source>
        <dbReference type="EMBL" id="ETN45158.1"/>
    </source>
</evidence>
<dbReference type="EMBL" id="KB822713">
    <property type="protein sequence ID" value="ETN45158.1"/>
    <property type="molecule type" value="Genomic_DNA"/>
</dbReference>
<dbReference type="InParanoid" id="W2SAV8"/>
<dbReference type="RefSeq" id="XP_008712928.1">
    <property type="nucleotide sequence ID" value="XM_008714706.1"/>
</dbReference>
<reference evidence="1 2" key="1">
    <citation type="submission" date="2013-03" db="EMBL/GenBank/DDBJ databases">
        <title>The Genome Sequence of Phialophora europaea CBS 101466.</title>
        <authorList>
            <consortium name="The Broad Institute Genomics Platform"/>
            <person name="Cuomo C."/>
            <person name="de Hoog S."/>
            <person name="Gorbushina A."/>
            <person name="Walker B."/>
            <person name="Young S.K."/>
            <person name="Zeng Q."/>
            <person name="Gargeya S."/>
            <person name="Fitzgerald M."/>
            <person name="Haas B."/>
            <person name="Abouelleil A."/>
            <person name="Allen A.W."/>
            <person name="Alvarado L."/>
            <person name="Arachchi H.M."/>
            <person name="Berlin A.M."/>
            <person name="Chapman S.B."/>
            <person name="Gainer-Dewar J."/>
            <person name="Goldberg J."/>
            <person name="Griggs A."/>
            <person name="Gujja S."/>
            <person name="Hansen M."/>
            <person name="Howarth C."/>
            <person name="Imamovic A."/>
            <person name="Ireland A."/>
            <person name="Larimer J."/>
            <person name="McCowan C."/>
            <person name="Murphy C."/>
            <person name="Pearson M."/>
            <person name="Poon T.W."/>
            <person name="Priest M."/>
            <person name="Roberts A."/>
            <person name="Saif S."/>
            <person name="Shea T."/>
            <person name="Sisk P."/>
            <person name="Sykes S."/>
            <person name="Wortman J."/>
            <person name="Nusbaum C."/>
            <person name="Birren B."/>
        </authorList>
    </citation>
    <scope>NUCLEOTIDE SEQUENCE [LARGE SCALE GENOMIC DNA]</scope>
    <source>
        <strain evidence="1 2">CBS 101466</strain>
    </source>
</reference>
<name>W2SAV8_CYPE1</name>
<accession>W2SAV8</accession>
<keyword evidence="2" id="KW-1185">Reference proteome</keyword>
<dbReference type="OrthoDB" id="4148551at2759"/>
<proteinExistence type="predicted"/>
<dbReference type="VEuPathDB" id="FungiDB:HMPREF1541_10035"/>
<dbReference type="STRING" id="1220924.W2SAV8"/>
<protein>
    <submittedName>
        <fullName evidence="1">Uncharacterized protein</fullName>
    </submittedName>
</protein>
<evidence type="ECO:0000313" key="2">
    <source>
        <dbReference type="Proteomes" id="UP000030752"/>
    </source>
</evidence>
<organism evidence="1 2">
    <name type="scientific">Cyphellophora europaea (strain CBS 101466)</name>
    <name type="common">Phialophora europaea</name>
    <dbReference type="NCBI Taxonomy" id="1220924"/>
    <lineage>
        <taxon>Eukaryota</taxon>
        <taxon>Fungi</taxon>
        <taxon>Dikarya</taxon>
        <taxon>Ascomycota</taxon>
        <taxon>Pezizomycotina</taxon>
        <taxon>Eurotiomycetes</taxon>
        <taxon>Chaetothyriomycetidae</taxon>
        <taxon>Chaetothyriales</taxon>
        <taxon>Cyphellophoraceae</taxon>
        <taxon>Cyphellophora</taxon>
    </lineage>
</organism>
<dbReference type="GeneID" id="19977374"/>
<dbReference type="AlphaFoldDB" id="W2SAV8"/>
<gene>
    <name evidence="1" type="ORF">HMPREF1541_10035</name>
</gene>
<dbReference type="HOGENOM" id="CLU_1906654_0_0_1"/>
<sequence length="133" mass="14962">MNRSLALERFQVLTNQDCDPEDAIRVLEDIWSLVPSYIQCILEGLQLLEDRGNPSHTDRVLRVLRVIVSQTPPDGDTDEFHVPRVTTICFISDGYVDCLAQSVQRGPIDKLVSVDEFDQTLSEEGEKTVATSQ</sequence>
<dbReference type="Proteomes" id="UP000030752">
    <property type="component" value="Unassembled WGS sequence"/>
</dbReference>